<keyword evidence="1" id="KW-0812">Transmembrane</keyword>
<evidence type="ECO:0000256" key="1">
    <source>
        <dbReference type="SAM" id="Phobius"/>
    </source>
</evidence>
<dbReference type="Proteomes" id="UP000002457">
    <property type="component" value="Chromosome"/>
</dbReference>
<dbReference type="RefSeq" id="WP_012618752.1">
    <property type="nucleotide sequence ID" value="NC_011832.1"/>
</dbReference>
<dbReference type="SUPFAM" id="SSF101756">
    <property type="entry name" value="Hypothetical protein YgiW"/>
    <property type="match status" value="1"/>
</dbReference>
<dbReference type="EMBL" id="CP001338">
    <property type="protein sequence ID" value="ACL17433.1"/>
    <property type="molecule type" value="Genomic_DNA"/>
</dbReference>
<dbReference type="AlphaFoldDB" id="B8GDT2"/>
<sequence precursor="true">MKIGTINVRVSILVIAVFLILTFLLLYTVGVTGDTHLLIWGFPTLILLLIIPMVLNYMSQSTYVSMIPMYEEEAKSVKINTINENLNGKPIRIEGVVERCYFKFLNRPQYLIADRTGEISVKMFTSPQEDVKAGDVVEVLGQVIRRYVAIGDPVVNAVQIRRLQSPELLERYKKQIPSRKK</sequence>
<dbReference type="STRING" id="521011.Mpal_2135"/>
<dbReference type="GO" id="GO:0004386">
    <property type="term" value="F:helicase activity"/>
    <property type="evidence" value="ECO:0007669"/>
    <property type="project" value="UniProtKB-KW"/>
</dbReference>
<protein>
    <submittedName>
        <fullName evidence="2">Nucleic acid binding OB-fold tRNA/helicase-type</fullName>
    </submittedName>
</protein>
<keyword evidence="2" id="KW-0547">Nucleotide-binding</keyword>
<feature type="transmembrane region" description="Helical" evidence="1">
    <location>
        <begin position="37"/>
        <end position="58"/>
    </location>
</feature>
<evidence type="ECO:0000313" key="3">
    <source>
        <dbReference type="Proteomes" id="UP000002457"/>
    </source>
</evidence>
<keyword evidence="3" id="KW-1185">Reference proteome</keyword>
<organism evidence="2 3">
    <name type="scientific">Methanosphaerula palustris (strain ATCC BAA-1556 / DSM 19958 / E1-9c)</name>
    <dbReference type="NCBI Taxonomy" id="521011"/>
    <lineage>
        <taxon>Archaea</taxon>
        <taxon>Methanobacteriati</taxon>
        <taxon>Methanobacteriota</taxon>
        <taxon>Stenosarchaea group</taxon>
        <taxon>Methanomicrobia</taxon>
        <taxon>Methanomicrobiales</taxon>
        <taxon>Methanoregulaceae</taxon>
        <taxon>Methanosphaerula</taxon>
    </lineage>
</organism>
<reference evidence="2 3" key="1">
    <citation type="journal article" date="2015" name="Genome Announc.">
        <title>Complete Genome Sequence of Methanosphaerula palustris E1-9CT, a Hydrogenotrophic Methanogen Isolated from a Minerotrophic Fen Peatland.</title>
        <authorList>
            <person name="Cadillo-Quiroz H."/>
            <person name="Browne P."/>
            <person name="Kyrpides N."/>
            <person name="Woyke T."/>
            <person name="Goodwin L."/>
            <person name="Detter C."/>
            <person name="Yavitt J.B."/>
            <person name="Zinder S.H."/>
        </authorList>
    </citation>
    <scope>NUCLEOTIDE SEQUENCE [LARGE SCALE GENOMIC DNA]</scope>
    <source>
        <strain evidence="3">ATCC BAA-1556 / DSM 19958 / E1-9c</strain>
    </source>
</reference>
<dbReference type="InterPro" id="IPR036700">
    <property type="entry name" value="BOBF_sf"/>
</dbReference>
<name>B8GDT2_METPE</name>
<dbReference type="eggNOG" id="arCOG05116">
    <property type="taxonomic scope" value="Archaea"/>
</dbReference>
<dbReference type="Gene3D" id="2.40.50.140">
    <property type="entry name" value="Nucleic acid-binding proteins"/>
    <property type="match status" value="1"/>
</dbReference>
<evidence type="ECO:0000313" key="2">
    <source>
        <dbReference type="EMBL" id="ACL17433.1"/>
    </source>
</evidence>
<dbReference type="InterPro" id="IPR012340">
    <property type="entry name" value="NA-bd_OB-fold"/>
</dbReference>
<proteinExistence type="predicted"/>
<keyword evidence="2" id="KW-0067">ATP-binding</keyword>
<feature type="transmembrane region" description="Helical" evidence="1">
    <location>
        <begin position="12"/>
        <end position="31"/>
    </location>
</feature>
<dbReference type="OrthoDB" id="111893at2157"/>
<keyword evidence="1" id="KW-1133">Transmembrane helix</keyword>
<gene>
    <name evidence="2" type="ordered locus">Mpal_2135</name>
</gene>
<dbReference type="KEGG" id="mpl:Mpal_2135"/>
<keyword evidence="2" id="KW-0347">Helicase</keyword>
<dbReference type="GeneID" id="7271615"/>
<keyword evidence="2" id="KW-0378">Hydrolase</keyword>
<accession>B8GDT2</accession>
<dbReference type="HOGENOM" id="CLU_1582912_0_0_2"/>
<keyword evidence="1" id="KW-0472">Membrane</keyword>